<feature type="compositionally biased region" description="Basic residues" evidence="1">
    <location>
        <begin position="17"/>
        <end position="26"/>
    </location>
</feature>
<feature type="non-terminal residue" evidence="2">
    <location>
        <position position="112"/>
    </location>
</feature>
<sequence>MLDLANKTVKGSVGQRGQRHGRRRVKQLVHKWERRRGDQTYRHLRDFRCSGDAECDCPGCSSEPGPSTRIPEDRWNHFETAPSLDDLGGAFRSAKKWALRLGSSDALFSWLK</sequence>
<reference evidence="2" key="1">
    <citation type="submission" date="2018-05" db="EMBL/GenBank/DDBJ databases">
        <authorList>
            <person name="Lanie J.A."/>
            <person name="Ng W.-L."/>
            <person name="Kazmierczak K.M."/>
            <person name="Andrzejewski T.M."/>
            <person name="Davidsen T.M."/>
            <person name="Wayne K.J."/>
            <person name="Tettelin H."/>
            <person name="Glass J.I."/>
            <person name="Rusch D."/>
            <person name="Podicherti R."/>
            <person name="Tsui H.-C.T."/>
            <person name="Winkler M.E."/>
        </authorList>
    </citation>
    <scope>NUCLEOTIDE SEQUENCE</scope>
</reference>
<accession>A0A382ZC96</accession>
<protein>
    <submittedName>
        <fullName evidence="2">Uncharacterized protein</fullName>
    </submittedName>
</protein>
<organism evidence="2">
    <name type="scientific">marine metagenome</name>
    <dbReference type="NCBI Taxonomy" id="408172"/>
    <lineage>
        <taxon>unclassified sequences</taxon>
        <taxon>metagenomes</taxon>
        <taxon>ecological metagenomes</taxon>
    </lineage>
</organism>
<evidence type="ECO:0000256" key="1">
    <source>
        <dbReference type="SAM" id="MobiDB-lite"/>
    </source>
</evidence>
<dbReference type="AlphaFoldDB" id="A0A382ZC96"/>
<dbReference type="EMBL" id="UINC01182734">
    <property type="protein sequence ID" value="SVD93113.1"/>
    <property type="molecule type" value="Genomic_DNA"/>
</dbReference>
<gene>
    <name evidence="2" type="ORF">METZ01_LOCUS445967</name>
</gene>
<evidence type="ECO:0000313" key="2">
    <source>
        <dbReference type="EMBL" id="SVD93113.1"/>
    </source>
</evidence>
<proteinExistence type="predicted"/>
<feature type="region of interest" description="Disordered" evidence="1">
    <location>
        <begin position="1"/>
        <end position="26"/>
    </location>
</feature>
<name>A0A382ZC96_9ZZZZ</name>